<feature type="domain" description="HAUS augmin-like complex subunit 6 N-terminal" evidence="2">
    <location>
        <begin position="19"/>
        <end position="229"/>
    </location>
</feature>
<feature type="coiled-coil region" evidence="1">
    <location>
        <begin position="349"/>
        <end position="397"/>
    </location>
</feature>
<comment type="caution">
    <text evidence="3">The sequence shown here is derived from an EMBL/GenBank/DDBJ whole genome shotgun (WGS) entry which is preliminary data.</text>
</comment>
<evidence type="ECO:0000259" key="2">
    <source>
        <dbReference type="Pfam" id="PF14661"/>
    </source>
</evidence>
<dbReference type="GO" id="GO:1990498">
    <property type="term" value="C:mitotic spindle microtubule"/>
    <property type="evidence" value="ECO:0007669"/>
    <property type="project" value="TreeGrafter"/>
</dbReference>
<dbReference type="GO" id="GO:0051225">
    <property type="term" value="P:spindle assembly"/>
    <property type="evidence" value="ECO:0007669"/>
    <property type="project" value="InterPro"/>
</dbReference>
<name>A0A2Z6R5L8_9GLOM</name>
<dbReference type="PANTHER" id="PTHR16151:SF2">
    <property type="entry name" value="HAUS AUGMIN-LIKE COMPLEX SUBUNIT 6"/>
    <property type="match status" value="1"/>
</dbReference>
<protein>
    <recommendedName>
        <fullName evidence="2">HAUS augmin-like complex subunit 6 N-terminal domain-containing protein</fullName>
    </recommendedName>
</protein>
<dbReference type="InterPro" id="IPR026797">
    <property type="entry name" value="HAUS_6"/>
</dbReference>
<keyword evidence="1" id="KW-0175">Coiled coil</keyword>
<dbReference type="PANTHER" id="PTHR16151">
    <property type="entry name" value="HAUS AUGMIN-LIKE COMPLEX SUBUNIT 6"/>
    <property type="match status" value="1"/>
</dbReference>
<proteinExistence type="predicted"/>
<dbReference type="Pfam" id="PF14661">
    <property type="entry name" value="HAUS6_N"/>
    <property type="match status" value="1"/>
</dbReference>
<gene>
    <name evidence="3" type="ORF">RclHR1_02980009</name>
</gene>
<dbReference type="Proteomes" id="UP000247702">
    <property type="component" value="Unassembled WGS sequence"/>
</dbReference>
<evidence type="ECO:0000313" key="3">
    <source>
        <dbReference type="EMBL" id="GBB97370.1"/>
    </source>
</evidence>
<dbReference type="GO" id="GO:0008017">
    <property type="term" value="F:microtubule binding"/>
    <property type="evidence" value="ECO:0007669"/>
    <property type="project" value="TreeGrafter"/>
</dbReference>
<dbReference type="GO" id="GO:0070652">
    <property type="term" value="C:HAUS complex"/>
    <property type="evidence" value="ECO:0007669"/>
    <property type="project" value="InterPro"/>
</dbReference>
<evidence type="ECO:0000256" key="1">
    <source>
        <dbReference type="SAM" id="Coils"/>
    </source>
</evidence>
<sequence length="617" mass="72012">MTTVSSCIFANPLCPKSIFWTNLMLLGFDPSVHTSYSAIVFDKDVFTKGPSSVKAMELIVWFLFNELDSTQTKENFFECWPVTTLANSVKFRNVAYKWLERLKKEGCLGYTDIILRRSAFDECQGDRFERVIMAFSNYVVKVTLDREHQNYQVFPINFKILKETAPDLLKAILKIHIKIQTDKFITETQERLDCQKHWKNLAIILTERLRDITERKNQLERDISEFYKGKFVFETFDNLSIEQTSSIRMQKLENVRLTWNLCLSWIKNNQKFIASIEDIIYDRANKHRLDGQELLLEVPDIMMTIWEKFFQKEQINPCQGRKKDLKSLLILWRFSLQTLIKHKNDKFKNEDLSCTLDKLEEYLSTQQEQTRSLPSLKNLLRTRLNEINKSVRSLREDLRLSTLGYSEDIESRNMFVMLKVPSFNFKCDMFEDQIKDDKEMVELKFGNELFSSPKIVTKRSVQLIEFNKPHDTFLTNMEREPKSITKLHKKHSSATKLPETAPLDILTGEIVNHVANEGDSPLTNTPLQCTKEEKIYSTCDPLSAMGKDMFKSKREIMRTPPNLISTPILKSALKPETPSISRATTLRSVRFADMAQLMDETPPGTIDESDEWGYLCF</sequence>
<evidence type="ECO:0000313" key="4">
    <source>
        <dbReference type="Proteomes" id="UP000247702"/>
    </source>
</evidence>
<accession>A0A2Z6R5L8</accession>
<organism evidence="3 4">
    <name type="scientific">Rhizophagus clarus</name>
    <dbReference type="NCBI Taxonomy" id="94130"/>
    <lineage>
        <taxon>Eukaryota</taxon>
        <taxon>Fungi</taxon>
        <taxon>Fungi incertae sedis</taxon>
        <taxon>Mucoromycota</taxon>
        <taxon>Glomeromycotina</taxon>
        <taxon>Glomeromycetes</taxon>
        <taxon>Glomerales</taxon>
        <taxon>Glomeraceae</taxon>
        <taxon>Rhizophagus</taxon>
    </lineage>
</organism>
<dbReference type="InterPro" id="IPR028163">
    <property type="entry name" value="HAUS_6_N"/>
</dbReference>
<dbReference type="EMBL" id="BEXD01002201">
    <property type="protein sequence ID" value="GBB97370.1"/>
    <property type="molecule type" value="Genomic_DNA"/>
</dbReference>
<dbReference type="STRING" id="94130.A0A2Z6R5L8"/>
<keyword evidence="4" id="KW-1185">Reference proteome</keyword>
<reference evidence="3 4" key="1">
    <citation type="submission" date="2017-11" db="EMBL/GenBank/DDBJ databases">
        <title>The genome of Rhizophagus clarus HR1 reveals common genetic basis of auxotrophy among arbuscular mycorrhizal fungi.</title>
        <authorList>
            <person name="Kobayashi Y."/>
        </authorList>
    </citation>
    <scope>NUCLEOTIDE SEQUENCE [LARGE SCALE GENOMIC DNA]</scope>
    <source>
        <strain evidence="3 4">HR1</strain>
    </source>
</reference>
<dbReference type="AlphaFoldDB" id="A0A2Z6R5L8"/>